<feature type="transmembrane region" description="Helical" evidence="2">
    <location>
        <begin position="7"/>
        <end position="27"/>
    </location>
</feature>
<comment type="caution">
    <text evidence="3">The sequence shown here is derived from an EMBL/GenBank/DDBJ whole genome shotgun (WGS) entry which is preliminary data.</text>
</comment>
<accession>A0A6B0SVD5</accession>
<keyword evidence="2" id="KW-0472">Membrane</keyword>
<feature type="compositionally biased region" description="Low complexity" evidence="1">
    <location>
        <begin position="180"/>
        <end position="191"/>
    </location>
</feature>
<name>A0A6B0SVD5_9EURY</name>
<evidence type="ECO:0000256" key="1">
    <source>
        <dbReference type="SAM" id="MobiDB-lite"/>
    </source>
</evidence>
<reference evidence="3 4" key="1">
    <citation type="submission" date="2019-12" db="EMBL/GenBank/DDBJ databases">
        <title>Isolation and characterization of three novel carbon monoxide-oxidizing members of Halobacteria from salione crusts and soils.</title>
        <authorList>
            <person name="Myers M.R."/>
            <person name="King G.M."/>
        </authorList>
    </citation>
    <scope>NUCLEOTIDE SEQUENCE [LARGE SCALE GENOMIC DNA]</scope>
    <source>
        <strain evidence="3 4">WSA2</strain>
    </source>
</reference>
<dbReference type="Proteomes" id="UP000437065">
    <property type="component" value="Unassembled WGS sequence"/>
</dbReference>
<evidence type="ECO:0000313" key="4">
    <source>
        <dbReference type="Proteomes" id="UP000437065"/>
    </source>
</evidence>
<dbReference type="OrthoDB" id="204713at2157"/>
<keyword evidence="2" id="KW-0812">Transmembrane</keyword>
<keyword evidence="4" id="KW-1185">Reference proteome</keyword>
<proteinExistence type="predicted"/>
<keyword evidence="2" id="KW-1133">Transmembrane helix</keyword>
<evidence type="ECO:0000313" key="3">
    <source>
        <dbReference type="EMBL" id="MXR40631.1"/>
    </source>
</evidence>
<feature type="transmembrane region" description="Helical" evidence="2">
    <location>
        <begin position="33"/>
        <end position="54"/>
    </location>
</feature>
<dbReference type="AlphaFoldDB" id="A0A6B0SVD5"/>
<gene>
    <name evidence="3" type="ORF">GRX01_04620</name>
</gene>
<dbReference type="EMBL" id="WUUS01000002">
    <property type="protein sequence ID" value="MXR40631.1"/>
    <property type="molecule type" value="Genomic_DNA"/>
</dbReference>
<protein>
    <recommendedName>
        <fullName evidence="5">Coiled-coil protein</fullName>
    </recommendedName>
</protein>
<sequence>MKRQYKAALGIGGIVLATALVGLLSFLYLGSQIGVYVIGVGAPLAVVLAIGLYVRGVLTRDNTSQGDFVQEAARAAAESFRDELTTYNRLTREHDRWDPGELDTRARQIADDFGDAGVAVDVAAATISVDSPGRVQEFDKLEGDVRAFADDRNRSFAEFGRKQIEHARQGARSVNESVLGGSDVPVSVTSDDVPDGAAPGETERVLSTAREEAAAVYGDAVDRIESTVAEYDGDDARIESHLDTARECIEDADWDGASAAIDDAQGDAESEVSAAFSADRDSIDRLLSTVDSVGVDRYAEDADLRTFEEARETLAGIDSALASDELDTVGEDVRRAATNVVATLESELAADVDVIREADVPVGFYTAPPAVATDYEARLREAADLDEFREEWLAAAGELTEAVEAAETKASVADSYGMVEDRIADGVRTDGRVTADDLPVRDAEPFLELYADGNGAVEFDPSVPAVVAEGGGESYTVTATAQMATSTGEEHDLTVALSGDGVDERETATTYVATEATFEEIPYGEYTVSATTPTEEFADEETTVQVADDESVKLELAEIGLRERVCGADVDDVESQLPTVAPKLEEGFAAEEYLTPDSDIPVAAEYVPCLLVLWAEEAGHEATLDDGRVLVYDHDQFRSRLDTITTHNLSEGDTMTYDEMRRKFLSVPASDDLIRSTLRDLDAGVDVGETEVSA</sequence>
<evidence type="ECO:0008006" key="5">
    <source>
        <dbReference type="Google" id="ProtNLM"/>
    </source>
</evidence>
<organism evidence="3 4">
    <name type="scientific">Halobaculum saliterrae</name>
    <dbReference type="NCBI Taxonomy" id="2073113"/>
    <lineage>
        <taxon>Archaea</taxon>
        <taxon>Methanobacteriati</taxon>
        <taxon>Methanobacteriota</taxon>
        <taxon>Stenosarchaea group</taxon>
        <taxon>Halobacteria</taxon>
        <taxon>Halobacteriales</taxon>
        <taxon>Haloferacaceae</taxon>
        <taxon>Halobaculum</taxon>
    </lineage>
</organism>
<feature type="region of interest" description="Disordered" evidence="1">
    <location>
        <begin position="168"/>
        <end position="200"/>
    </location>
</feature>
<dbReference type="RefSeq" id="WP_159663873.1">
    <property type="nucleotide sequence ID" value="NZ_WUUS01000002.1"/>
</dbReference>
<evidence type="ECO:0000256" key="2">
    <source>
        <dbReference type="SAM" id="Phobius"/>
    </source>
</evidence>